<feature type="transmembrane region" description="Helical" evidence="2">
    <location>
        <begin position="221"/>
        <end position="242"/>
    </location>
</feature>
<keyword evidence="2" id="KW-0472">Membrane</keyword>
<evidence type="ECO:0000256" key="1">
    <source>
        <dbReference type="SAM" id="MobiDB-lite"/>
    </source>
</evidence>
<evidence type="ECO:0000313" key="3">
    <source>
        <dbReference type="EMBL" id="MCP1386415.1"/>
    </source>
</evidence>
<name>A0ABT1FXB4_9BACT</name>
<feature type="region of interest" description="Disordered" evidence="1">
    <location>
        <begin position="182"/>
        <end position="213"/>
    </location>
</feature>
<proteinExistence type="predicted"/>
<protein>
    <submittedName>
        <fullName evidence="3">Uncharacterized protein</fullName>
    </submittedName>
</protein>
<evidence type="ECO:0000256" key="2">
    <source>
        <dbReference type="SAM" id="Phobius"/>
    </source>
</evidence>
<evidence type="ECO:0000313" key="4">
    <source>
        <dbReference type="Proteomes" id="UP001204772"/>
    </source>
</evidence>
<keyword evidence="2" id="KW-0812">Transmembrane</keyword>
<gene>
    <name evidence="3" type="ORF">NCI00_28495</name>
</gene>
<sequence>MLTEFKVGTYLSADSPKGFVNLYSKLTATDTLDTTTYVGSVQNNQPNGINFGQVIGWRTAKKLVKIKLRVPIKQYWGLSEIVEVWADATQVSVYAPALDESAAKFYYCTGNGVRLRSAPSVANLLNVVGVANKGDLLGKSNGYTENNFLLIYATALNGAYKVDASGQKISYYVHQDYVSKVNPAAPSTTDPGKPVDRNLPSEGNTAPTVTPDEPAPAANSVGIFVAAGLGALAFGMAVIKYVRRRSRNPKKP</sequence>
<reference evidence="3 4" key="1">
    <citation type="submission" date="2022-06" db="EMBL/GenBank/DDBJ databases">
        <title>Runella sp. S5 genome sequencing.</title>
        <authorList>
            <person name="Park S."/>
        </authorList>
    </citation>
    <scope>NUCLEOTIDE SEQUENCE [LARGE SCALE GENOMIC DNA]</scope>
    <source>
        <strain evidence="3 4">S5</strain>
    </source>
</reference>
<keyword evidence="2" id="KW-1133">Transmembrane helix</keyword>
<keyword evidence="4" id="KW-1185">Reference proteome</keyword>
<dbReference type="EMBL" id="JAMZEL010000024">
    <property type="protein sequence ID" value="MCP1386415.1"/>
    <property type="molecule type" value="Genomic_DNA"/>
</dbReference>
<accession>A0ABT1FXB4</accession>
<organism evidence="3 4">
    <name type="scientific">Runella salmonicolor</name>
    <dbReference type="NCBI Taxonomy" id="2950278"/>
    <lineage>
        <taxon>Bacteria</taxon>
        <taxon>Pseudomonadati</taxon>
        <taxon>Bacteroidota</taxon>
        <taxon>Cytophagia</taxon>
        <taxon>Cytophagales</taxon>
        <taxon>Spirosomataceae</taxon>
        <taxon>Runella</taxon>
    </lineage>
</organism>
<dbReference type="Proteomes" id="UP001204772">
    <property type="component" value="Unassembled WGS sequence"/>
</dbReference>
<comment type="caution">
    <text evidence="3">The sequence shown here is derived from an EMBL/GenBank/DDBJ whole genome shotgun (WGS) entry which is preliminary data.</text>
</comment>
<dbReference type="RefSeq" id="WP_253533255.1">
    <property type="nucleotide sequence ID" value="NZ_JAMZEL010000024.1"/>
</dbReference>